<keyword evidence="1" id="KW-1015">Disulfide bond</keyword>
<protein>
    <recommendedName>
        <fullName evidence="3">Ig-like domain-containing protein</fullName>
    </recommendedName>
</protein>
<organism evidence="4 5">
    <name type="scientific">Culex pipiens pipiens</name>
    <name type="common">Northern house mosquito</name>
    <dbReference type="NCBI Taxonomy" id="38569"/>
    <lineage>
        <taxon>Eukaryota</taxon>
        <taxon>Metazoa</taxon>
        <taxon>Ecdysozoa</taxon>
        <taxon>Arthropoda</taxon>
        <taxon>Hexapoda</taxon>
        <taxon>Insecta</taxon>
        <taxon>Pterygota</taxon>
        <taxon>Neoptera</taxon>
        <taxon>Endopterygota</taxon>
        <taxon>Diptera</taxon>
        <taxon>Nematocera</taxon>
        <taxon>Culicoidea</taxon>
        <taxon>Culicidae</taxon>
        <taxon>Culicinae</taxon>
        <taxon>Culicini</taxon>
        <taxon>Culex</taxon>
        <taxon>Culex</taxon>
    </lineage>
</organism>
<comment type="caution">
    <text evidence="4">The sequence shown here is derived from an EMBL/GenBank/DDBJ whole genome shotgun (WGS) entry which is preliminary data.</text>
</comment>
<accession>A0ABD1D005</accession>
<reference evidence="4 5" key="1">
    <citation type="submission" date="2024-05" db="EMBL/GenBank/DDBJ databases">
        <title>Culex pipiens pipiens assembly and annotation.</title>
        <authorList>
            <person name="Alout H."/>
            <person name="Durand T."/>
        </authorList>
    </citation>
    <scope>NUCLEOTIDE SEQUENCE [LARGE SCALE GENOMIC DNA]</scope>
    <source>
        <strain evidence="4">HA-2024</strain>
        <tissue evidence="4">Whole body</tissue>
    </source>
</reference>
<dbReference type="InterPro" id="IPR003598">
    <property type="entry name" value="Ig_sub2"/>
</dbReference>
<dbReference type="InterPro" id="IPR007110">
    <property type="entry name" value="Ig-like_dom"/>
</dbReference>
<dbReference type="Pfam" id="PF07679">
    <property type="entry name" value="I-set"/>
    <property type="match status" value="1"/>
</dbReference>
<keyword evidence="5" id="KW-1185">Reference proteome</keyword>
<dbReference type="FunFam" id="2.60.40.10:FF:000032">
    <property type="entry name" value="palladin isoform X1"/>
    <property type="match status" value="1"/>
</dbReference>
<evidence type="ECO:0000256" key="1">
    <source>
        <dbReference type="ARBA" id="ARBA00023157"/>
    </source>
</evidence>
<dbReference type="Proteomes" id="UP001562425">
    <property type="component" value="Unassembled WGS sequence"/>
</dbReference>
<dbReference type="EMBL" id="JBEHCU010008414">
    <property type="protein sequence ID" value="KAL1383399.1"/>
    <property type="molecule type" value="Genomic_DNA"/>
</dbReference>
<dbReference type="SMART" id="SM00408">
    <property type="entry name" value="IGc2"/>
    <property type="match status" value="1"/>
</dbReference>
<dbReference type="SUPFAM" id="SSF48726">
    <property type="entry name" value="Immunoglobulin"/>
    <property type="match status" value="1"/>
</dbReference>
<sequence length="101" mass="11977">MKESYNPIKDELCLECTVRGDPVPETIWIIHGTFIHKNSGSKYFFRKFDDGRQQLTIFQPKKEDSGRYVCRARNSIDKADMVYYLNWKNSDEESTFKSKRV</sequence>
<dbReference type="InterPro" id="IPR036179">
    <property type="entry name" value="Ig-like_dom_sf"/>
</dbReference>
<proteinExistence type="predicted"/>
<dbReference type="AlphaFoldDB" id="A0ABD1D005"/>
<feature type="domain" description="Ig-like" evidence="3">
    <location>
        <begin position="1"/>
        <end position="82"/>
    </location>
</feature>
<gene>
    <name evidence="4" type="ORF">pipiens_013138</name>
</gene>
<evidence type="ECO:0000259" key="3">
    <source>
        <dbReference type="PROSITE" id="PS50835"/>
    </source>
</evidence>
<evidence type="ECO:0000256" key="2">
    <source>
        <dbReference type="ARBA" id="ARBA00023319"/>
    </source>
</evidence>
<evidence type="ECO:0000313" key="5">
    <source>
        <dbReference type="Proteomes" id="UP001562425"/>
    </source>
</evidence>
<dbReference type="InterPro" id="IPR013098">
    <property type="entry name" value="Ig_I-set"/>
</dbReference>
<dbReference type="CDD" id="cd00096">
    <property type="entry name" value="Ig"/>
    <property type="match status" value="1"/>
</dbReference>
<name>A0ABD1D005_CULPP</name>
<evidence type="ECO:0000313" key="4">
    <source>
        <dbReference type="EMBL" id="KAL1383399.1"/>
    </source>
</evidence>
<dbReference type="Gene3D" id="2.60.40.10">
    <property type="entry name" value="Immunoglobulins"/>
    <property type="match status" value="1"/>
</dbReference>
<dbReference type="PROSITE" id="PS50835">
    <property type="entry name" value="IG_LIKE"/>
    <property type="match status" value="1"/>
</dbReference>
<dbReference type="InterPro" id="IPR013783">
    <property type="entry name" value="Ig-like_fold"/>
</dbReference>
<keyword evidence="2" id="KW-0393">Immunoglobulin domain</keyword>